<dbReference type="EMBL" id="BNAF01000003">
    <property type="protein sequence ID" value="GHE28266.1"/>
    <property type="molecule type" value="Genomic_DNA"/>
</dbReference>
<evidence type="ECO:0000313" key="1">
    <source>
        <dbReference type="EMBL" id="GHE28266.1"/>
    </source>
</evidence>
<organism evidence="1 2">
    <name type="scientific">Sphingobacterium griseoflavum</name>
    <dbReference type="NCBI Taxonomy" id="1474952"/>
    <lineage>
        <taxon>Bacteria</taxon>
        <taxon>Pseudomonadati</taxon>
        <taxon>Bacteroidota</taxon>
        <taxon>Sphingobacteriia</taxon>
        <taxon>Sphingobacteriales</taxon>
        <taxon>Sphingobacteriaceae</taxon>
        <taxon>Sphingobacterium</taxon>
    </lineage>
</organism>
<reference evidence="2" key="1">
    <citation type="journal article" date="2019" name="Int. J. Syst. Evol. Microbiol.">
        <title>The Global Catalogue of Microorganisms (GCM) 10K type strain sequencing project: providing services to taxonomists for standard genome sequencing and annotation.</title>
        <authorList>
            <consortium name="The Broad Institute Genomics Platform"/>
            <consortium name="The Broad Institute Genome Sequencing Center for Infectious Disease"/>
            <person name="Wu L."/>
            <person name="Ma J."/>
        </authorList>
    </citation>
    <scope>NUCLEOTIDE SEQUENCE [LARGE SCALE GENOMIC DNA]</scope>
    <source>
        <strain evidence="2">CGMCC 1.12966</strain>
    </source>
</reference>
<comment type="caution">
    <text evidence="1">The sequence shown here is derived from an EMBL/GenBank/DDBJ whole genome shotgun (WGS) entry which is preliminary data.</text>
</comment>
<evidence type="ECO:0000313" key="2">
    <source>
        <dbReference type="Proteomes" id="UP000620550"/>
    </source>
</evidence>
<keyword evidence="2" id="KW-1185">Reference proteome</keyword>
<gene>
    <name evidence="1" type="ORF">GCM10017764_08290</name>
</gene>
<proteinExistence type="predicted"/>
<dbReference type="Proteomes" id="UP000620550">
    <property type="component" value="Unassembled WGS sequence"/>
</dbReference>
<protein>
    <submittedName>
        <fullName evidence="1">Uncharacterized protein</fullName>
    </submittedName>
</protein>
<name>A0ABQ3HRG0_9SPHI</name>
<accession>A0ABQ3HRG0</accession>
<sequence>MRAQQAESGNVLDNIQVDIKSVHIDSDNDTLTIDLFLISYHLDQREFKLNTFATQVMDMDGKQHVFASLKMGRVLIHMEDKQNYLHYLFEEDVPVPLTIKYANWKKEKPKKLLLVFEDSAEEGKFITQEIDL</sequence>